<feature type="compositionally biased region" description="Basic and acidic residues" evidence="10">
    <location>
        <begin position="369"/>
        <end position="379"/>
    </location>
</feature>
<dbReference type="PANTHER" id="PTHR43731">
    <property type="entry name" value="RHOMBOID PROTEASE"/>
    <property type="match status" value="1"/>
</dbReference>
<feature type="compositionally biased region" description="Basic residues" evidence="10">
    <location>
        <begin position="560"/>
        <end position="570"/>
    </location>
</feature>
<evidence type="ECO:0000256" key="9">
    <source>
        <dbReference type="ARBA" id="ARBA00023136"/>
    </source>
</evidence>
<keyword evidence="9 11" id="KW-0472">Membrane</keyword>
<keyword evidence="3 11" id="KW-0812">Transmembrane</keyword>
<dbReference type="InterPro" id="IPR001965">
    <property type="entry name" value="Znf_PHD"/>
</dbReference>
<feature type="compositionally biased region" description="Gly residues" evidence="10">
    <location>
        <begin position="601"/>
        <end position="613"/>
    </location>
</feature>
<evidence type="ECO:0000313" key="14">
    <source>
        <dbReference type="Proteomes" id="UP001151516"/>
    </source>
</evidence>
<evidence type="ECO:0000256" key="10">
    <source>
        <dbReference type="SAM" id="MobiDB-lite"/>
    </source>
</evidence>
<feature type="compositionally biased region" description="Polar residues" evidence="10">
    <location>
        <begin position="623"/>
        <end position="639"/>
    </location>
</feature>
<dbReference type="InterPro" id="IPR022764">
    <property type="entry name" value="Peptidase_S54_rhomboid_dom"/>
</dbReference>
<feature type="compositionally biased region" description="Polar residues" evidence="10">
    <location>
        <begin position="61"/>
        <end position="79"/>
    </location>
</feature>
<feature type="region of interest" description="Disordered" evidence="10">
    <location>
        <begin position="524"/>
        <end position="875"/>
    </location>
</feature>
<evidence type="ECO:0000256" key="2">
    <source>
        <dbReference type="ARBA" id="ARBA00009045"/>
    </source>
</evidence>
<evidence type="ECO:0000256" key="11">
    <source>
        <dbReference type="SAM" id="Phobius"/>
    </source>
</evidence>
<dbReference type="Gene3D" id="1.20.1540.10">
    <property type="entry name" value="Rhomboid-like"/>
    <property type="match status" value="1"/>
</dbReference>
<evidence type="ECO:0000256" key="5">
    <source>
        <dbReference type="ARBA" id="ARBA00022771"/>
    </source>
</evidence>
<feature type="region of interest" description="Disordered" evidence="10">
    <location>
        <begin position="35"/>
        <end position="79"/>
    </location>
</feature>
<keyword evidence="14" id="KW-1185">Reference proteome</keyword>
<feature type="region of interest" description="Disordered" evidence="10">
    <location>
        <begin position="973"/>
        <end position="1024"/>
    </location>
</feature>
<dbReference type="Pfam" id="PF20826">
    <property type="entry name" value="PHD_5"/>
    <property type="match status" value="1"/>
</dbReference>
<dbReference type="InterPro" id="IPR011011">
    <property type="entry name" value="Znf_FYVE_PHD"/>
</dbReference>
<sequence length="1043" mass="110396">MKPAQSRSLSSALVTGMSFGDRAARGGPLRMLRHSVLPAPRGQQTRGGRWENHTKADYGSQRGNTYRNKGSQQQQQRPSLFSKLTPESTVYLLIGINGVMFLVWTTANQRFKSLGDATMLTWLTRNCSTMWVNLVQGRIWTLVTPAFSHVDPMHLLINMLVLHSFGSDMVRMLGPKRLIGFYLGAAVVGNLVSAVVRGIIIPLRTGDMSSMVQPSIGASTSVIGITTLFACVFPMAQFQLFLIIPVRAWMATVGFIGWDLWRVMKHGSSKADGAGHLGGAAAGLAYYWFKLRPLIPTKPFEATSYNDVLSSGIWVESPRDAKRASHSMYAGGSPTAHSGVKQEPGSPNDAASGGNESEQSPPGQGEGGGAKDADSKQSPDGDSEDNGASGDKSDGGSGDDGSDDEDEEEDDGVVRCVCGERNDGELMIQCEICQVWQHTLCMGIRDEAHIPDKYYCEKCHPQDHPFINSRPRTIVLAEASAVGASTMMRRSAVMAVAKMTAREEYRSAAAAAAIAASVAAAATHPAGGKPAGGNSRRSSAKKPAAGSAKRAEGAAGAQKPSRRAPRRSRKSQSGADGTRVNGSEDDYDENKPADTPDTGGSSNGGASRVGGDGSVDRPKNGRRSSNAAAITSPLSSRKAQTPKRPAAGQSNGSGKRRKTGGTRTPGDSPNMEPTSGEGQLPGEGDAFAEDLVARMMSAGKPSASKAQRNRSISTLAGTGALQAGSQKRRGKSEPGSPTQQSPSPPVFGADCGELGTIADDPEDNEASGSGEQQQQQKSAKRKRTGASSRSNNKHLRMTVSAANSPSLGDGASAFGLFAEGSGGGRSAMAANDDGACSAEGDDSQGAQRPPKHSFPPLETEDGEGNRITVPSSMLNSQGQPIYSSVASDTMCKIRYPHGRASLYELNRRAKQLLEWIGKAQSEYELERTSWLPPLSQDGPDGAIGSMLSALQELVPLLPNGEPTGRRLAELARDGSHQLSDAPTSPINPSDWPADENYDGEESITDTANAAPAEPGDQSRPRSTLSMMEDLMWRLIRFQETYSN</sequence>
<feature type="compositionally biased region" description="Acidic residues" evidence="10">
    <location>
        <begin position="400"/>
        <end position="411"/>
    </location>
</feature>
<keyword evidence="8 11" id="KW-1133">Transmembrane helix</keyword>
<dbReference type="InterPro" id="IPR013083">
    <property type="entry name" value="Znf_RING/FYVE/PHD"/>
</dbReference>
<dbReference type="GO" id="GO:0008270">
    <property type="term" value="F:zinc ion binding"/>
    <property type="evidence" value="ECO:0007669"/>
    <property type="project" value="UniProtKB-KW"/>
</dbReference>
<dbReference type="EMBL" id="JANBTX010000020">
    <property type="protein sequence ID" value="KAJ2689767.1"/>
    <property type="molecule type" value="Genomic_DNA"/>
</dbReference>
<dbReference type="Proteomes" id="UP001151516">
    <property type="component" value="Unassembled WGS sequence"/>
</dbReference>
<feature type="domain" description="Zinc finger PHD-type" evidence="12">
    <location>
        <begin position="415"/>
        <end position="460"/>
    </location>
</feature>
<evidence type="ECO:0000256" key="4">
    <source>
        <dbReference type="ARBA" id="ARBA00022723"/>
    </source>
</evidence>
<proteinExistence type="inferred from homology"/>
<evidence type="ECO:0000256" key="3">
    <source>
        <dbReference type="ARBA" id="ARBA00022692"/>
    </source>
</evidence>
<dbReference type="SMART" id="SM00249">
    <property type="entry name" value="PHD"/>
    <property type="match status" value="1"/>
</dbReference>
<dbReference type="PANTHER" id="PTHR43731:SF14">
    <property type="entry name" value="PRESENILIN-ASSOCIATED RHOMBOID-LIKE PROTEIN, MITOCHONDRIAL"/>
    <property type="match status" value="1"/>
</dbReference>
<evidence type="ECO:0000259" key="12">
    <source>
        <dbReference type="SMART" id="SM00249"/>
    </source>
</evidence>
<feature type="transmembrane region" description="Helical" evidence="11">
    <location>
        <begin position="240"/>
        <end position="261"/>
    </location>
</feature>
<evidence type="ECO:0000256" key="1">
    <source>
        <dbReference type="ARBA" id="ARBA00004141"/>
    </source>
</evidence>
<feature type="transmembrane region" description="Helical" evidence="11">
    <location>
        <begin position="179"/>
        <end position="200"/>
    </location>
</feature>
<dbReference type="InterPro" id="IPR019786">
    <property type="entry name" value="Zinc_finger_PHD-type_CS"/>
</dbReference>
<dbReference type="GO" id="GO:0016020">
    <property type="term" value="C:membrane"/>
    <property type="evidence" value="ECO:0007669"/>
    <property type="project" value="UniProtKB-SubCell"/>
</dbReference>
<dbReference type="Pfam" id="PF01694">
    <property type="entry name" value="Rhomboid"/>
    <property type="match status" value="1"/>
</dbReference>
<dbReference type="PROSITE" id="PS01359">
    <property type="entry name" value="ZF_PHD_1"/>
    <property type="match status" value="1"/>
</dbReference>
<feature type="compositionally biased region" description="Low complexity" evidence="10">
    <location>
        <begin position="766"/>
        <end position="777"/>
    </location>
</feature>
<feature type="compositionally biased region" description="Polar residues" evidence="10">
    <location>
        <begin position="665"/>
        <end position="677"/>
    </location>
</feature>
<evidence type="ECO:0000256" key="6">
    <source>
        <dbReference type="ARBA" id="ARBA00022801"/>
    </source>
</evidence>
<dbReference type="CDD" id="cd15550">
    <property type="entry name" value="PHD_MLL5"/>
    <property type="match status" value="1"/>
</dbReference>
<protein>
    <recommendedName>
        <fullName evidence="12">Zinc finger PHD-type domain-containing protein</fullName>
    </recommendedName>
</protein>
<feature type="transmembrane region" description="Helical" evidence="11">
    <location>
        <begin position="212"/>
        <end position="233"/>
    </location>
</feature>
<comment type="caution">
    <text evidence="13">The sequence shown here is derived from an EMBL/GenBank/DDBJ whole genome shotgun (WGS) entry which is preliminary data.</text>
</comment>
<feature type="compositionally biased region" description="Acidic residues" evidence="10">
    <location>
        <begin position="992"/>
        <end position="1003"/>
    </location>
</feature>
<keyword evidence="6" id="KW-0378">Hydrolase</keyword>
<evidence type="ECO:0000313" key="13">
    <source>
        <dbReference type="EMBL" id="KAJ2689767.1"/>
    </source>
</evidence>
<dbReference type="InterPro" id="IPR035952">
    <property type="entry name" value="Rhomboid-like_sf"/>
</dbReference>
<dbReference type="AlphaFoldDB" id="A0A9W8L6Q0"/>
<feature type="compositionally biased region" description="Polar residues" evidence="10">
    <location>
        <begin position="704"/>
        <end position="716"/>
    </location>
</feature>
<dbReference type="SUPFAM" id="SSF144091">
    <property type="entry name" value="Rhomboid-like"/>
    <property type="match status" value="1"/>
</dbReference>
<keyword evidence="7" id="KW-0862">Zinc</keyword>
<evidence type="ECO:0000256" key="8">
    <source>
        <dbReference type="ARBA" id="ARBA00022989"/>
    </source>
</evidence>
<comment type="similarity">
    <text evidence="2">Belongs to the peptidase S54 family.</text>
</comment>
<accession>A0A9W8L6Q0</accession>
<name>A0A9W8L6Q0_9FUNG</name>
<feature type="compositionally biased region" description="Polar residues" evidence="10">
    <location>
        <begin position="976"/>
        <end position="987"/>
    </location>
</feature>
<dbReference type="OrthoDB" id="418595at2759"/>
<dbReference type="InterPro" id="IPR050925">
    <property type="entry name" value="Rhomboid_protease_S54"/>
</dbReference>
<dbReference type="SUPFAM" id="SSF57903">
    <property type="entry name" value="FYVE/PHD zinc finger"/>
    <property type="match status" value="1"/>
</dbReference>
<reference evidence="13" key="1">
    <citation type="submission" date="2022-07" db="EMBL/GenBank/DDBJ databases">
        <title>Phylogenomic reconstructions and comparative analyses of Kickxellomycotina fungi.</title>
        <authorList>
            <person name="Reynolds N.K."/>
            <person name="Stajich J.E."/>
            <person name="Barry K."/>
            <person name="Grigoriev I.V."/>
            <person name="Crous P."/>
            <person name="Smith M.E."/>
        </authorList>
    </citation>
    <scope>NUCLEOTIDE SEQUENCE</scope>
    <source>
        <strain evidence="13">CBS 109367</strain>
    </source>
</reference>
<keyword evidence="4" id="KW-0479">Metal-binding</keyword>
<comment type="subcellular location">
    <subcellularLocation>
        <location evidence="1">Membrane</location>
        <topology evidence="1">Multi-pass membrane protein</topology>
    </subcellularLocation>
</comment>
<evidence type="ECO:0000256" key="7">
    <source>
        <dbReference type="ARBA" id="ARBA00022833"/>
    </source>
</evidence>
<dbReference type="Gene3D" id="3.30.40.10">
    <property type="entry name" value="Zinc/RING finger domain, C3HC4 (zinc finger)"/>
    <property type="match status" value="1"/>
</dbReference>
<dbReference type="GO" id="GO:0004252">
    <property type="term" value="F:serine-type endopeptidase activity"/>
    <property type="evidence" value="ECO:0007669"/>
    <property type="project" value="InterPro"/>
</dbReference>
<keyword evidence="5" id="KW-0863">Zinc-finger</keyword>
<gene>
    <name evidence="13" type="ORF">IWW39_001233</name>
</gene>
<feature type="region of interest" description="Disordered" evidence="10">
    <location>
        <begin position="325"/>
        <end position="411"/>
    </location>
</feature>
<feature type="compositionally biased region" description="Low complexity" evidence="10">
    <location>
        <begin position="524"/>
        <end position="559"/>
    </location>
</feature>
<organism evidence="13 14">
    <name type="scientific">Coemansia spiralis</name>
    <dbReference type="NCBI Taxonomy" id="417178"/>
    <lineage>
        <taxon>Eukaryota</taxon>
        <taxon>Fungi</taxon>
        <taxon>Fungi incertae sedis</taxon>
        <taxon>Zoopagomycota</taxon>
        <taxon>Kickxellomycotina</taxon>
        <taxon>Kickxellomycetes</taxon>
        <taxon>Kickxellales</taxon>
        <taxon>Kickxellaceae</taxon>
        <taxon>Coemansia</taxon>
    </lineage>
</organism>